<dbReference type="Pfam" id="PF09250">
    <property type="entry name" value="Prim-Pol"/>
    <property type="match status" value="1"/>
</dbReference>
<dbReference type="AlphaFoldDB" id="F4A0E6"/>
<feature type="domain" description="DNA primase/polymerase bifunctional N-terminal" evidence="2">
    <location>
        <begin position="8"/>
        <end position="182"/>
    </location>
</feature>
<dbReference type="KEGG" id="mas:Mahau_2885"/>
<dbReference type="InterPro" id="IPR015330">
    <property type="entry name" value="DNA_primase/pol_bifunc_N"/>
</dbReference>
<dbReference type="SUPFAM" id="SSF56747">
    <property type="entry name" value="Prim-pol domain"/>
    <property type="match status" value="1"/>
</dbReference>
<name>F4A0E6_MAHA5</name>
<dbReference type="EMBL" id="CP002360">
    <property type="protein sequence ID" value="AEE98007.1"/>
    <property type="molecule type" value="Genomic_DNA"/>
</dbReference>
<feature type="domain" description="Primase C-terminal 1" evidence="1">
    <location>
        <begin position="203"/>
        <end position="268"/>
    </location>
</feature>
<protein>
    <submittedName>
        <fullName evidence="3">Bifunctional DNA primase/polymerase</fullName>
    </submittedName>
</protein>
<reference evidence="4" key="1">
    <citation type="submission" date="2010-11" db="EMBL/GenBank/DDBJ databases">
        <title>The complete genome of Mahella australiensis DSM 15567.</title>
        <authorList>
            <consortium name="US DOE Joint Genome Institute (JGI-PGF)"/>
            <person name="Lucas S."/>
            <person name="Copeland A."/>
            <person name="Lapidus A."/>
            <person name="Bruce D."/>
            <person name="Goodwin L."/>
            <person name="Pitluck S."/>
            <person name="Kyrpides N."/>
            <person name="Mavromatis K."/>
            <person name="Pagani I."/>
            <person name="Ivanova N."/>
            <person name="Teshima H."/>
            <person name="Brettin T."/>
            <person name="Detter J.C."/>
            <person name="Han C."/>
            <person name="Tapia R."/>
            <person name="Land M."/>
            <person name="Hauser L."/>
            <person name="Markowitz V."/>
            <person name="Cheng J.-F."/>
            <person name="Hugenholtz P."/>
            <person name="Woyke T."/>
            <person name="Wu D."/>
            <person name="Spring S."/>
            <person name="Pukall R."/>
            <person name="Steenblock K."/>
            <person name="Schneider S."/>
            <person name="Klenk H.-P."/>
            <person name="Eisen J.A."/>
        </authorList>
    </citation>
    <scope>NUCLEOTIDE SEQUENCE [LARGE SCALE GENOMIC DNA]</scope>
    <source>
        <strain evidence="4">DSM 15567 / CIP 107919 / 50-1 BON</strain>
    </source>
</reference>
<dbReference type="Pfam" id="PF08708">
    <property type="entry name" value="PriCT_1"/>
    <property type="match status" value="1"/>
</dbReference>
<sequence length="271" mass="29883">MADKRKAALFYAKRLGWMIIPLNNIEDGRCSCGNPHCQSPGKHPLTQHGMKNATADILVIARWWEKWPNANIGLICRANGIFVLDVDARHGGIDSLYQLIAEYGELPYTVVCNSGGGGAHFYFKYPVNIVITDKQGFKSGLDIRSNGYILLPPSDHISGKSYMWRKSCTPFSTPIAEAPQWLLNMIGNDRPAADIRGSGEWSKLFCDISEGKRNDTLHRYACHLLGHGLGGVETVAIIQAVNKTYGKPPLSEKEAAAIVASAIKWRMKNEG</sequence>
<proteinExistence type="predicted"/>
<dbReference type="CDD" id="cd04859">
    <property type="entry name" value="Prim_Pol"/>
    <property type="match status" value="1"/>
</dbReference>
<dbReference type="OrthoDB" id="158067at2"/>
<dbReference type="RefSeq" id="WP_013782418.1">
    <property type="nucleotide sequence ID" value="NC_015520.1"/>
</dbReference>
<evidence type="ECO:0000259" key="2">
    <source>
        <dbReference type="SMART" id="SM00943"/>
    </source>
</evidence>
<dbReference type="SMART" id="SM00943">
    <property type="entry name" value="Prim-Pol"/>
    <property type="match status" value="1"/>
</dbReference>
<organism evidence="3 4">
    <name type="scientific">Mahella australiensis (strain DSM 15567 / CIP 107919 / 50-1 BON)</name>
    <dbReference type="NCBI Taxonomy" id="697281"/>
    <lineage>
        <taxon>Bacteria</taxon>
        <taxon>Bacillati</taxon>
        <taxon>Bacillota</taxon>
        <taxon>Clostridia</taxon>
        <taxon>Thermoanaerobacterales</taxon>
        <taxon>Thermoanaerobacterales Family IV. Incertae Sedis</taxon>
        <taxon>Mahella</taxon>
    </lineage>
</organism>
<reference evidence="3 4" key="2">
    <citation type="journal article" date="2011" name="Stand. Genomic Sci.">
        <title>Complete genome sequence of Mahella australiensis type strain (50-1 BON).</title>
        <authorList>
            <person name="Sikorski J."/>
            <person name="Teshima H."/>
            <person name="Nolan M."/>
            <person name="Lucas S."/>
            <person name="Hammon N."/>
            <person name="Deshpande S."/>
            <person name="Cheng J.F."/>
            <person name="Pitluck S."/>
            <person name="Liolios K."/>
            <person name="Pagani I."/>
            <person name="Ivanova N."/>
            <person name="Huntemann M."/>
            <person name="Mavromatis K."/>
            <person name="Ovchinikova G."/>
            <person name="Pati A."/>
            <person name="Tapia R."/>
            <person name="Han C."/>
            <person name="Goodwin L."/>
            <person name="Chen A."/>
            <person name="Palaniappan K."/>
            <person name="Land M."/>
            <person name="Hauser L."/>
            <person name="Ngatchou-Djao O.D."/>
            <person name="Rohde M."/>
            <person name="Pukall R."/>
            <person name="Spring S."/>
            <person name="Abt B."/>
            <person name="Goker M."/>
            <person name="Detter J.C."/>
            <person name="Woyke T."/>
            <person name="Bristow J."/>
            <person name="Markowitz V."/>
            <person name="Hugenholtz P."/>
            <person name="Eisen J.A."/>
            <person name="Kyrpides N.C."/>
            <person name="Klenk H.P."/>
            <person name="Lapidus A."/>
        </authorList>
    </citation>
    <scope>NUCLEOTIDE SEQUENCE [LARGE SCALE GENOMIC DNA]</scope>
    <source>
        <strain evidence="4">DSM 15567 / CIP 107919 / 50-1 BON</strain>
    </source>
</reference>
<keyword evidence="4" id="KW-1185">Reference proteome</keyword>
<dbReference type="SMART" id="SM00942">
    <property type="entry name" value="PriCT_1"/>
    <property type="match status" value="1"/>
</dbReference>
<dbReference type="HOGENOM" id="CLU_082084_0_0_9"/>
<evidence type="ECO:0000313" key="4">
    <source>
        <dbReference type="Proteomes" id="UP000008457"/>
    </source>
</evidence>
<gene>
    <name evidence="3" type="ordered locus">Mahau_2885</name>
</gene>
<dbReference type="eggNOG" id="COG5519">
    <property type="taxonomic scope" value="Bacteria"/>
</dbReference>
<accession>F4A0E6</accession>
<evidence type="ECO:0000259" key="1">
    <source>
        <dbReference type="SMART" id="SM00942"/>
    </source>
</evidence>
<evidence type="ECO:0000313" key="3">
    <source>
        <dbReference type="EMBL" id="AEE98007.1"/>
    </source>
</evidence>
<dbReference type="Proteomes" id="UP000008457">
    <property type="component" value="Chromosome"/>
</dbReference>
<dbReference type="STRING" id="697281.Mahau_2885"/>
<dbReference type="InterPro" id="IPR014820">
    <property type="entry name" value="PriCT_1"/>
</dbReference>